<sequence>MIFTGWFHAAQALQTLSMILYVGLIGCGLSMLFGVVDKRKSKSVIISVVLMVFICWVLITQLGVVGINIDLEKKQAEIRGMDTWLTETKSSALSWSYGLAAFALLFVLIALNILVWCVYPRKVPGGRLLEQAWHWPANNDLPCCLAGSTHNRWMDAQELSKFNKQDSHIHQQQTYSPFSPTPMELITCQPNNVGASEVTDITSFDVATYNPRSSDSFSNEARGFSAPPAEAKDNLIESLMEKQHTEGRHSSQSQDPRTTADLKFSRVSSRMSSIRSSTNEVDTQALLYFIDKNCIEILMCIRFQSH</sequence>
<keyword evidence="2" id="KW-1133">Transmembrane helix</keyword>
<keyword evidence="2" id="KW-0812">Transmembrane</keyword>
<dbReference type="EMBL" id="UZAE01012964">
    <property type="protein sequence ID" value="VDO07601.1"/>
    <property type="molecule type" value="Genomic_DNA"/>
</dbReference>
<name>A0A3P7SIY1_RODNA</name>
<dbReference type="AlphaFoldDB" id="A0A3P7SIY1"/>
<gene>
    <name evidence="3" type="ORF">HNAJ_LOCUS10280</name>
</gene>
<dbReference type="OrthoDB" id="6266924at2759"/>
<protein>
    <submittedName>
        <fullName evidence="3">Uncharacterized protein</fullName>
    </submittedName>
</protein>
<reference evidence="3 4" key="1">
    <citation type="submission" date="2018-11" db="EMBL/GenBank/DDBJ databases">
        <authorList>
            <consortium name="Pathogen Informatics"/>
        </authorList>
    </citation>
    <scope>NUCLEOTIDE SEQUENCE [LARGE SCALE GENOMIC DNA]</scope>
</reference>
<feature type="transmembrane region" description="Helical" evidence="2">
    <location>
        <begin position="43"/>
        <end position="64"/>
    </location>
</feature>
<evidence type="ECO:0000313" key="3">
    <source>
        <dbReference type="EMBL" id="VDO07601.1"/>
    </source>
</evidence>
<feature type="region of interest" description="Disordered" evidence="1">
    <location>
        <begin position="242"/>
        <end position="261"/>
    </location>
</feature>
<feature type="transmembrane region" description="Helical" evidence="2">
    <location>
        <begin position="12"/>
        <end position="36"/>
    </location>
</feature>
<feature type="transmembrane region" description="Helical" evidence="2">
    <location>
        <begin position="95"/>
        <end position="119"/>
    </location>
</feature>
<evidence type="ECO:0000256" key="2">
    <source>
        <dbReference type="SAM" id="Phobius"/>
    </source>
</evidence>
<evidence type="ECO:0000313" key="4">
    <source>
        <dbReference type="Proteomes" id="UP000278807"/>
    </source>
</evidence>
<keyword evidence="4" id="KW-1185">Reference proteome</keyword>
<organism evidence="3 4">
    <name type="scientific">Rodentolepis nana</name>
    <name type="common">Dwarf tapeworm</name>
    <name type="synonym">Hymenolepis nana</name>
    <dbReference type="NCBI Taxonomy" id="102285"/>
    <lineage>
        <taxon>Eukaryota</taxon>
        <taxon>Metazoa</taxon>
        <taxon>Spiralia</taxon>
        <taxon>Lophotrochozoa</taxon>
        <taxon>Platyhelminthes</taxon>
        <taxon>Cestoda</taxon>
        <taxon>Eucestoda</taxon>
        <taxon>Cyclophyllidea</taxon>
        <taxon>Hymenolepididae</taxon>
        <taxon>Rodentolepis</taxon>
    </lineage>
</organism>
<keyword evidence="2" id="KW-0472">Membrane</keyword>
<dbReference type="Proteomes" id="UP000278807">
    <property type="component" value="Unassembled WGS sequence"/>
</dbReference>
<evidence type="ECO:0000256" key="1">
    <source>
        <dbReference type="SAM" id="MobiDB-lite"/>
    </source>
</evidence>
<proteinExistence type="predicted"/>
<accession>A0A3P7SIY1</accession>